<evidence type="ECO:0000313" key="4">
    <source>
        <dbReference type="Proteomes" id="UP001183222"/>
    </source>
</evidence>
<feature type="chain" id="PRO_5046628912" description="AMIN-like domain-containing protein" evidence="1">
    <location>
        <begin position="29"/>
        <end position="191"/>
    </location>
</feature>
<name>A0ABU2K653_9ACTN</name>
<organism evidence="3 4">
    <name type="scientific">Blastococcus goldschmidtiae</name>
    <dbReference type="NCBI Taxonomy" id="3075546"/>
    <lineage>
        <taxon>Bacteria</taxon>
        <taxon>Bacillati</taxon>
        <taxon>Actinomycetota</taxon>
        <taxon>Actinomycetes</taxon>
        <taxon>Geodermatophilales</taxon>
        <taxon>Geodermatophilaceae</taxon>
        <taxon>Blastococcus</taxon>
    </lineage>
</organism>
<dbReference type="EMBL" id="JAVREI010000003">
    <property type="protein sequence ID" value="MDT0275676.1"/>
    <property type="molecule type" value="Genomic_DNA"/>
</dbReference>
<accession>A0ABU2K653</accession>
<evidence type="ECO:0000259" key="2">
    <source>
        <dbReference type="Pfam" id="PF24837"/>
    </source>
</evidence>
<evidence type="ECO:0000256" key="1">
    <source>
        <dbReference type="SAM" id="SignalP"/>
    </source>
</evidence>
<protein>
    <recommendedName>
        <fullName evidence="2">AMIN-like domain-containing protein</fullName>
    </recommendedName>
</protein>
<keyword evidence="4" id="KW-1185">Reference proteome</keyword>
<keyword evidence="1" id="KW-0732">Signal</keyword>
<proteinExistence type="predicted"/>
<feature type="signal peptide" evidence="1">
    <location>
        <begin position="1"/>
        <end position="28"/>
    </location>
</feature>
<dbReference type="InterPro" id="IPR056303">
    <property type="entry name" value="AMIN-like"/>
</dbReference>
<dbReference type="Pfam" id="PF24837">
    <property type="entry name" value="AMIN-like"/>
    <property type="match status" value="1"/>
</dbReference>
<dbReference type="Proteomes" id="UP001183222">
    <property type="component" value="Unassembled WGS sequence"/>
</dbReference>
<comment type="caution">
    <text evidence="3">The sequence shown here is derived from an EMBL/GenBank/DDBJ whole genome shotgun (WGS) entry which is preliminary data.</text>
</comment>
<dbReference type="RefSeq" id="WP_311344500.1">
    <property type="nucleotide sequence ID" value="NZ_JAVREI010000003.1"/>
</dbReference>
<gene>
    <name evidence="3" type="ORF">RM425_07135</name>
</gene>
<evidence type="ECO:0000313" key="3">
    <source>
        <dbReference type="EMBL" id="MDT0275676.1"/>
    </source>
</evidence>
<sequence length="191" mass="20487">MRRHRIRRLTLTLTMVLAAVAVPGTAQAAPYCGLVWGSQPEVGAGAAPADTDMVMGVRSGRHGCYDRLVVDLLGQDTTFGSYDVRYVPGVVEDGSGRTVPVRGAADLQITVLAPAYDGDGNATFTPANRREVVDVAGYRTFRQVAWAGSFEGSTTLALGVRARLPFRVFVLPGVARSDFGPRLVIDVAHRW</sequence>
<reference evidence="4" key="1">
    <citation type="submission" date="2023-07" db="EMBL/GenBank/DDBJ databases">
        <title>30 novel species of actinomycetes from the DSMZ collection.</title>
        <authorList>
            <person name="Nouioui I."/>
        </authorList>
    </citation>
    <scope>NUCLEOTIDE SEQUENCE [LARGE SCALE GENOMIC DNA]</scope>
    <source>
        <strain evidence="4">DSM 46792</strain>
    </source>
</reference>
<feature type="domain" description="AMIN-like" evidence="2">
    <location>
        <begin position="53"/>
        <end position="189"/>
    </location>
</feature>